<keyword evidence="8" id="KW-0413">Isomerase</keyword>
<reference evidence="9" key="1">
    <citation type="journal article" date="2019" name="Int. J. Syst. Evol. Microbiol.">
        <title>The Global Catalogue of Microorganisms (GCM) 10K type strain sequencing project: providing services to taxonomists for standard genome sequencing and annotation.</title>
        <authorList>
            <consortium name="The Broad Institute Genomics Platform"/>
            <consortium name="The Broad Institute Genome Sequencing Center for Infectious Disease"/>
            <person name="Wu L."/>
            <person name="Ma J."/>
        </authorList>
    </citation>
    <scope>NUCLEOTIDE SEQUENCE [LARGE SCALE GENOMIC DNA]</scope>
    <source>
        <strain evidence="9">KACC 12649</strain>
    </source>
</reference>
<evidence type="ECO:0000256" key="3">
    <source>
        <dbReference type="ARBA" id="ARBA00013194"/>
    </source>
</evidence>
<dbReference type="Pfam" id="PF13145">
    <property type="entry name" value="Rotamase_2"/>
    <property type="match status" value="1"/>
</dbReference>
<dbReference type="InterPro" id="IPR000297">
    <property type="entry name" value="PPIase_PpiC"/>
</dbReference>
<feature type="region of interest" description="Disordered" evidence="5">
    <location>
        <begin position="299"/>
        <end position="355"/>
    </location>
</feature>
<dbReference type="PANTHER" id="PTHR47245">
    <property type="entry name" value="PEPTIDYLPROLYL ISOMERASE"/>
    <property type="match status" value="1"/>
</dbReference>
<evidence type="ECO:0000256" key="2">
    <source>
        <dbReference type="ARBA" id="ARBA00007656"/>
    </source>
</evidence>
<name>A0ABW0L958_9BURK</name>
<protein>
    <recommendedName>
        <fullName evidence="3">peptidylprolyl isomerase</fullName>
        <ecNumber evidence="3">5.2.1.8</ecNumber>
    </recommendedName>
</protein>
<dbReference type="PANTHER" id="PTHR47245:SF2">
    <property type="entry name" value="PEPTIDYL-PROLYL CIS-TRANS ISOMERASE HP_0175-RELATED"/>
    <property type="match status" value="1"/>
</dbReference>
<dbReference type="EMBL" id="JBHSMU010000016">
    <property type="protein sequence ID" value="MFC5462403.1"/>
    <property type="molecule type" value="Genomic_DNA"/>
</dbReference>
<feature type="compositionally biased region" description="Low complexity" evidence="5">
    <location>
        <begin position="308"/>
        <end position="331"/>
    </location>
</feature>
<keyword evidence="4" id="KW-0697">Rotamase</keyword>
<dbReference type="Gene3D" id="1.10.8.1040">
    <property type="match status" value="1"/>
</dbReference>
<dbReference type="RefSeq" id="WP_379785891.1">
    <property type="nucleotide sequence ID" value="NZ_JBHSMU010000016.1"/>
</dbReference>
<dbReference type="SUPFAM" id="SSF109998">
    <property type="entry name" value="Triger factor/SurA peptide-binding domain-like"/>
    <property type="match status" value="1"/>
</dbReference>
<dbReference type="GO" id="GO:0003755">
    <property type="term" value="F:peptidyl-prolyl cis-trans isomerase activity"/>
    <property type="evidence" value="ECO:0007669"/>
    <property type="project" value="UniProtKB-EC"/>
</dbReference>
<comment type="catalytic activity">
    <reaction evidence="1">
        <text>[protein]-peptidylproline (omega=180) = [protein]-peptidylproline (omega=0)</text>
        <dbReference type="Rhea" id="RHEA:16237"/>
        <dbReference type="Rhea" id="RHEA-COMP:10747"/>
        <dbReference type="Rhea" id="RHEA-COMP:10748"/>
        <dbReference type="ChEBI" id="CHEBI:83833"/>
        <dbReference type="ChEBI" id="CHEBI:83834"/>
        <dbReference type="EC" id="5.2.1.8"/>
    </reaction>
</comment>
<dbReference type="NCBIfam" id="TIGR02925">
    <property type="entry name" value="cis_trans_EpsD"/>
    <property type="match status" value="1"/>
</dbReference>
<dbReference type="EC" id="5.2.1.8" evidence="3"/>
<keyword evidence="6" id="KW-1133">Transmembrane helix</keyword>
<evidence type="ECO:0000259" key="7">
    <source>
        <dbReference type="Pfam" id="PF13145"/>
    </source>
</evidence>
<keyword evidence="6" id="KW-0812">Transmembrane</keyword>
<feature type="transmembrane region" description="Helical" evidence="6">
    <location>
        <begin position="21"/>
        <end position="42"/>
    </location>
</feature>
<keyword evidence="9" id="KW-1185">Reference proteome</keyword>
<dbReference type="InterPro" id="IPR014274">
    <property type="entry name" value="PPIase_EpsD"/>
</dbReference>
<evidence type="ECO:0000256" key="6">
    <source>
        <dbReference type="SAM" id="Phobius"/>
    </source>
</evidence>
<dbReference type="InterPro" id="IPR027304">
    <property type="entry name" value="Trigger_fact/SurA_dom_sf"/>
</dbReference>
<dbReference type="InterPro" id="IPR050245">
    <property type="entry name" value="PrsA_foldase"/>
</dbReference>
<evidence type="ECO:0000313" key="9">
    <source>
        <dbReference type="Proteomes" id="UP001596050"/>
    </source>
</evidence>
<dbReference type="Proteomes" id="UP001596050">
    <property type="component" value="Unassembled WGS sequence"/>
</dbReference>
<accession>A0ABW0L958</accession>
<feature type="domain" description="PpiC" evidence="7">
    <location>
        <begin position="142"/>
        <end position="255"/>
    </location>
</feature>
<keyword evidence="6" id="KW-0472">Membrane</keyword>
<organism evidence="8 9">
    <name type="scientific">Massilia niabensis</name>
    <dbReference type="NCBI Taxonomy" id="544910"/>
    <lineage>
        <taxon>Bacteria</taxon>
        <taxon>Pseudomonadati</taxon>
        <taxon>Pseudomonadota</taxon>
        <taxon>Betaproteobacteria</taxon>
        <taxon>Burkholderiales</taxon>
        <taxon>Oxalobacteraceae</taxon>
        <taxon>Telluria group</taxon>
        <taxon>Massilia</taxon>
    </lineage>
</organism>
<comment type="similarity">
    <text evidence="2">Belongs to the PpiC/parvulin rotamase family.</text>
</comment>
<gene>
    <name evidence="8" type="ORF">ACFPN5_21575</name>
</gene>
<proteinExistence type="inferred from homology"/>
<comment type="caution">
    <text evidence="8">The sequence shown here is derived from an EMBL/GenBank/DDBJ whole genome shotgun (WGS) entry which is preliminary data.</text>
</comment>
<evidence type="ECO:0000256" key="1">
    <source>
        <dbReference type="ARBA" id="ARBA00000971"/>
    </source>
</evidence>
<evidence type="ECO:0000313" key="8">
    <source>
        <dbReference type="EMBL" id="MFC5462403.1"/>
    </source>
</evidence>
<sequence>MLNTVRKSLPEAGHALATRGAAARGLALLALPALLAAGMLAGCGEKAEPAKPGQALVNVNGEEITVLQLNEEMQRAGVPAARQEQASKQLLQALIDRELLEHAAIQERLDRDPKVIGAIERARSLIVAQVYMQKRLANVARPTPAEVEAYYKAHPEFFDKRKQFTLDQLVMAASDLTPEVRAAADGARSLEEVAVWLDAHGIKFGRAQVTRSTADLNPELSKKLLAMSKGQLFSVREGERAMLLSVAAVREAPVPLTIATPQITQYLATRKHKELAAAELDRLRKTAKIEYLNQDLAQGARAAPASMTTPRAAAPGAAAPAGGTPPAAASANGDEGARSAGPDNAALERGVSGLK</sequence>
<evidence type="ECO:0000256" key="4">
    <source>
        <dbReference type="ARBA" id="ARBA00023110"/>
    </source>
</evidence>
<evidence type="ECO:0000256" key="5">
    <source>
        <dbReference type="SAM" id="MobiDB-lite"/>
    </source>
</evidence>